<evidence type="ECO:0000256" key="3">
    <source>
        <dbReference type="ARBA" id="ARBA00022801"/>
    </source>
</evidence>
<dbReference type="EMBL" id="CP135076">
    <property type="protein sequence ID" value="WNO53559.1"/>
    <property type="molecule type" value="Genomic_DNA"/>
</dbReference>
<evidence type="ECO:0000256" key="5">
    <source>
        <dbReference type="RuleBase" id="RU361187"/>
    </source>
</evidence>
<dbReference type="SUPFAM" id="SSF75005">
    <property type="entry name" value="Arabinanase/levansucrase/invertase"/>
    <property type="match status" value="1"/>
</dbReference>
<dbReference type="PANTHER" id="PTHR43817:SF1">
    <property type="entry name" value="HYDROLASE, FAMILY 43, PUTATIVE (AFU_ORTHOLOGUE AFUA_3G01660)-RELATED"/>
    <property type="match status" value="1"/>
</dbReference>
<dbReference type="GO" id="GO:0016787">
    <property type="term" value="F:hydrolase activity"/>
    <property type="evidence" value="ECO:0007669"/>
    <property type="project" value="UniProtKB-KW"/>
</dbReference>
<evidence type="ECO:0000313" key="7">
    <source>
        <dbReference type="EMBL" id="WNO53559.1"/>
    </source>
</evidence>
<organism evidence="7 8">
    <name type="scientific">Stakelama saccharophila</name>
    <dbReference type="NCBI Taxonomy" id="3075605"/>
    <lineage>
        <taxon>Bacteria</taxon>
        <taxon>Pseudomonadati</taxon>
        <taxon>Pseudomonadota</taxon>
        <taxon>Alphaproteobacteria</taxon>
        <taxon>Sphingomonadales</taxon>
        <taxon>Sphingomonadaceae</taxon>
        <taxon>Stakelama</taxon>
    </lineage>
</organism>
<evidence type="ECO:0000313" key="8">
    <source>
        <dbReference type="Proteomes" id="UP001302249"/>
    </source>
</evidence>
<dbReference type="InterPro" id="IPR006710">
    <property type="entry name" value="Glyco_hydro_43"/>
</dbReference>
<keyword evidence="2 6" id="KW-0732">Signal</keyword>
<protein>
    <submittedName>
        <fullName evidence="7">Glycoside hydrolase family 43 protein</fullName>
    </submittedName>
</protein>
<evidence type="ECO:0000256" key="2">
    <source>
        <dbReference type="ARBA" id="ARBA00022729"/>
    </source>
</evidence>
<dbReference type="PANTHER" id="PTHR43817">
    <property type="entry name" value="GLYCOSYL HYDROLASE"/>
    <property type="match status" value="1"/>
</dbReference>
<proteinExistence type="inferred from homology"/>
<dbReference type="Gene3D" id="2.115.10.20">
    <property type="entry name" value="Glycosyl hydrolase domain, family 43"/>
    <property type="match status" value="1"/>
</dbReference>
<feature type="signal peptide" evidence="6">
    <location>
        <begin position="1"/>
        <end position="24"/>
    </location>
</feature>
<dbReference type="Pfam" id="PF04616">
    <property type="entry name" value="Glyco_hydro_43"/>
    <property type="match status" value="1"/>
</dbReference>
<name>A0ABZ0BB65_9SPHN</name>
<keyword evidence="8" id="KW-1185">Reference proteome</keyword>
<comment type="similarity">
    <text evidence="1 5">Belongs to the glycosyl hydrolase 43 family.</text>
</comment>
<keyword evidence="4 5" id="KW-0326">Glycosidase</keyword>
<keyword evidence="3 5" id="KW-0378">Hydrolase</keyword>
<dbReference type="RefSeq" id="WP_313915115.1">
    <property type="nucleotide sequence ID" value="NZ_CP135076.1"/>
</dbReference>
<dbReference type="Proteomes" id="UP001302249">
    <property type="component" value="Chromosome"/>
</dbReference>
<feature type="chain" id="PRO_5047156338" evidence="6">
    <location>
        <begin position="25"/>
        <end position="345"/>
    </location>
</feature>
<evidence type="ECO:0000256" key="1">
    <source>
        <dbReference type="ARBA" id="ARBA00009865"/>
    </source>
</evidence>
<evidence type="ECO:0000256" key="6">
    <source>
        <dbReference type="SAM" id="SignalP"/>
    </source>
</evidence>
<dbReference type="CDD" id="cd18820">
    <property type="entry name" value="GH43_LbAraf43-like"/>
    <property type="match status" value="1"/>
</dbReference>
<dbReference type="PROSITE" id="PS51257">
    <property type="entry name" value="PROKAR_LIPOPROTEIN"/>
    <property type="match status" value="1"/>
</dbReference>
<reference evidence="7 8" key="1">
    <citation type="submission" date="2023-09" db="EMBL/GenBank/DDBJ databases">
        <authorList>
            <person name="Rey-Velasco X."/>
        </authorList>
    </citation>
    <scope>NUCLEOTIDE SEQUENCE [LARGE SCALE GENOMIC DNA]</scope>
    <source>
        <strain evidence="7 8">W311</strain>
    </source>
</reference>
<evidence type="ECO:0000256" key="4">
    <source>
        <dbReference type="ARBA" id="ARBA00023295"/>
    </source>
</evidence>
<gene>
    <name evidence="7" type="ORF">RPR59_14140</name>
</gene>
<dbReference type="InterPro" id="IPR023296">
    <property type="entry name" value="Glyco_hydro_beta-prop_sf"/>
</dbReference>
<accession>A0ABZ0BB65</accession>
<sequence>MAHRASKLAFALAAFGLVAGCADTAPPPAAISQHAATFTNPLLPSGPDPWITQVDGTYYYTHTTRDRIALWRTDDIADLKDAEHAVVWTPPKTGPNAHLIWAPELHRIDGKWFLYYSATASGHKDDLHRGVFVLENDSADPLTGEWIDRGRVDTRLPGIDGTVFRYKGDLYFVYSAYDGPDSALAIARMANPWTLATPETVIARPDKAWERQGGRQIVEGPEFLLGPKGDLFMTYSGSACWSDDYALGLLHAAPGADPLDAGAWAKSPGPVFKRGNGVYATGHNGFFTSPDGSENWIIYHANSGPDMGCTPKRAPHIQKFGWTDAGWPDFGEPVPEGEPIPVPSR</sequence>